<dbReference type="InterPro" id="IPR006328">
    <property type="entry name" value="2-HAD"/>
</dbReference>
<dbReference type="InterPro" id="IPR051540">
    <property type="entry name" value="S-2-haloacid_dehalogenase"/>
</dbReference>
<comment type="function">
    <text evidence="3">Catalyzes the hydrolytic dehalogenation of small (S)-2-haloalkanoic acids to yield the corresponding (R)-2-hydroxyalkanoic acids.</text>
</comment>
<dbReference type="InterPro" id="IPR023198">
    <property type="entry name" value="PGP-like_dom2"/>
</dbReference>
<evidence type="ECO:0000256" key="3">
    <source>
        <dbReference type="RuleBase" id="RU368077"/>
    </source>
</evidence>
<dbReference type="SFLD" id="SFLDS00003">
    <property type="entry name" value="Haloacid_Dehalogenase"/>
    <property type="match status" value="1"/>
</dbReference>
<dbReference type="CDD" id="cd02588">
    <property type="entry name" value="HAD_L2-DEX"/>
    <property type="match status" value="1"/>
</dbReference>
<dbReference type="EMBL" id="JAUYVI010000014">
    <property type="protein sequence ID" value="MDQ7251583.1"/>
    <property type="molecule type" value="Genomic_DNA"/>
</dbReference>
<organism evidence="4 5">
    <name type="scientific">Dongia sedimenti</name>
    <dbReference type="NCBI Taxonomy" id="3064282"/>
    <lineage>
        <taxon>Bacteria</taxon>
        <taxon>Pseudomonadati</taxon>
        <taxon>Pseudomonadota</taxon>
        <taxon>Alphaproteobacteria</taxon>
        <taxon>Rhodospirillales</taxon>
        <taxon>Dongiaceae</taxon>
        <taxon>Dongia</taxon>
    </lineage>
</organism>
<dbReference type="NCBIfam" id="TIGR01428">
    <property type="entry name" value="HAD_type_II"/>
    <property type="match status" value="1"/>
</dbReference>
<comment type="catalytic activity">
    <reaction evidence="3">
        <text>an (S)-2-haloacid + H2O = a (2R)-2-hydroxycarboxylate + a halide anion + H(+)</text>
        <dbReference type="Rhea" id="RHEA:11192"/>
        <dbReference type="ChEBI" id="CHEBI:15377"/>
        <dbReference type="ChEBI" id="CHEBI:15378"/>
        <dbReference type="ChEBI" id="CHEBI:16042"/>
        <dbReference type="ChEBI" id="CHEBI:58314"/>
        <dbReference type="ChEBI" id="CHEBI:137405"/>
        <dbReference type="EC" id="3.8.1.2"/>
    </reaction>
</comment>
<dbReference type="RefSeq" id="WP_379962087.1">
    <property type="nucleotide sequence ID" value="NZ_JAUYVI010000014.1"/>
</dbReference>
<dbReference type="SFLD" id="SFLDG01135">
    <property type="entry name" value="C1.5.6:_HAD__Beta-PGM__Phospha"/>
    <property type="match status" value="1"/>
</dbReference>
<dbReference type="PANTHER" id="PTHR43316">
    <property type="entry name" value="HYDROLASE, HALOACID DELAHOGENASE-RELATED"/>
    <property type="match status" value="1"/>
</dbReference>
<evidence type="ECO:0000256" key="1">
    <source>
        <dbReference type="ARBA" id="ARBA00008106"/>
    </source>
</evidence>
<evidence type="ECO:0000313" key="4">
    <source>
        <dbReference type="EMBL" id="MDQ7251583.1"/>
    </source>
</evidence>
<comment type="caution">
    <text evidence="4">The sequence shown here is derived from an EMBL/GenBank/DDBJ whole genome shotgun (WGS) entry which is preliminary data.</text>
</comment>
<dbReference type="SFLD" id="SFLDF00045">
    <property type="entry name" value="2-haloacid_dehalogenase"/>
    <property type="match status" value="1"/>
</dbReference>
<dbReference type="Pfam" id="PF00702">
    <property type="entry name" value="Hydrolase"/>
    <property type="match status" value="1"/>
</dbReference>
<dbReference type="InterPro" id="IPR006439">
    <property type="entry name" value="HAD-SF_hydro_IA"/>
</dbReference>
<dbReference type="EC" id="3.8.1.2" evidence="3"/>
<dbReference type="PANTHER" id="PTHR43316:SF3">
    <property type="entry name" value="HALOACID DEHALOGENASE, TYPE II (AFU_ORTHOLOGUE AFUA_2G07750)-RELATED"/>
    <property type="match status" value="1"/>
</dbReference>
<reference evidence="5" key="1">
    <citation type="submission" date="2023-08" db="EMBL/GenBank/DDBJ databases">
        <title>Rhodospirillaceae gen. nov., a novel taxon isolated from the Yangtze River Yuezi River estuary sludge.</title>
        <authorList>
            <person name="Ruan L."/>
        </authorList>
    </citation>
    <scope>NUCLEOTIDE SEQUENCE [LARGE SCALE GENOMIC DNA]</scope>
    <source>
        <strain evidence="5">R-7</strain>
    </source>
</reference>
<dbReference type="PRINTS" id="PR00413">
    <property type="entry name" value="HADHALOGNASE"/>
</dbReference>
<dbReference type="Proteomes" id="UP001230156">
    <property type="component" value="Unassembled WGS sequence"/>
</dbReference>
<name>A0ABU0YV28_9PROT</name>
<evidence type="ECO:0000256" key="2">
    <source>
        <dbReference type="ARBA" id="ARBA00022801"/>
    </source>
</evidence>
<dbReference type="SUPFAM" id="SSF56784">
    <property type="entry name" value="HAD-like"/>
    <property type="match status" value="1"/>
</dbReference>
<proteinExistence type="inferred from homology"/>
<keyword evidence="5" id="KW-1185">Reference proteome</keyword>
<comment type="similarity">
    <text evidence="1 3">Belongs to the HAD-like hydrolase superfamily. S-2-haloalkanoic acid dehalogenase family.</text>
</comment>
<dbReference type="InterPro" id="IPR023214">
    <property type="entry name" value="HAD_sf"/>
</dbReference>
<gene>
    <name evidence="4" type="ORF">Q8A70_28105</name>
</gene>
<protein>
    <recommendedName>
        <fullName evidence="3">(S)-2-haloacid dehalogenase</fullName>
        <ecNumber evidence="3">3.8.1.2</ecNumber>
    </recommendedName>
    <alternativeName>
        <fullName evidence="3">2-haloalkanoic acid dehalogenase</fullName>
    </alternativeName>
    <alternativeName>
        <fullName evidence="3">Halocarboxylic acid halidohydrolase</fullName>
    </alternativeName>
    <alternativeName>
        <fullName evidence="3">L-2-haloacid dehalogenase</fullName>
    </alternativeName>
</protein>
<dbReference type="Gene3D" id="3.40.50.1000">
    <property type="entry name" value="HAD superfamily/HAD-like"/>
    <property type="match status" value="1"/>
</dbReference>
<sequence>MAAIEAILFDAYGTLFDLRSAVTPHTAKLGDRADRLAALWRQKQLEYTWTASLRGAYRDFEAITQDALAFALAAEKISDPGLAAGLLQSFHALAPYPDAEATLRALKARNLRLGILSNGTPEMLSQLIASQPFAALLQPVVSVDAVKVFKPDARVYRLGVETLGIAPGRIGFVSGNAWDAGGAAAFGFQVFWINRAGQPAEYDLAGRATVLSALGELPSVLEQKTS</sequence>
<dbReference type="SFLD" id="SFLDG01129">
    <property type="entry name" value="C1.5:_HAD__Beta-PGM__Phosphata"/>
    <property type="match status" value="1"/>
</dbReference>
<evidence type="ECO:0000313" key="5">
    <source>
        <dbReference type="Proteomes" id="UP001230156"/>
    </source>
</evidence>
<dbReference type="NCBIfam" id="TIGR01493">
    <property type="entry name" value="HAD-SF-IA-v2"/>
    <property type="match status" value="1"/>
</dbReference>
<keyword evidence="2 3" id="KW-0378">Hydrolase</keyword>
<accession>A0ABU0YV28</accession>
<dbReference type="Gene3D" id="1.10.150.240">
    <property type="entry name" value="Putative phosphatase, domain 2"/>
    <property type="match status" value="1"/>
</dbReference>
<dbReference type="InterPro" id="IPR036412">
    <property type="entry name" value="HAD-like_sf"/>
</dbReference>